<comment type="caution">
    <text evidence="6">The sequence shown here is derived from an EMBL/GenBank/DDBJ whole genome shotgun (WGS) entry which is preliminary data.</text>
</comment>
<keyword evidence="4" id="KW-0812">Transmembrane</keyword>
<dbReference type="EMBL" id="MEVK01000034">
    <property type="protein sequence ID" value="OGC58581.1"/>
    <property type="molecule type" value="Genomic_DNA"/>
</dbReference>
<evidence type="ECO:0000256" key="4">
    <source>
        <dbReference type="SAM" id="Phobius"/>
    </source>
</evidence>
<dbReference type="PROSITE" id="PS00079">
    <property type="entry name" value="MULTICOPPER_OXIDASE1"/>
    <property type="match status" value="1"/>
</dbReference>
<dbReference type="InterPro" id="IPR050845">
    <property type="entry name" value="Cu-binding_ET"/>
</dbReference>
<dbReference type="InterPro" id="IPR008972">
    <property type="entry name" value="Cupredoxin"/>
</dbReference>
<feature type="compositionally biased region" description="Polar residues" evidence="3">
    <location>
        <begin position="61"/>
        <end position="75"/>
    </location>
</feature>
<dbReference type="SUPFAM" id="SSF49503">
    <property type="entry name" value="Cupredoxins"/>
    <property type="match status" value="1"/>
</dbReference>
<dbReference type="Gene3D" id="2.60.40.420">
    <property type="entry name" value="Cupredoxins - blue copper proteins"/>
    <property type="match status" value="1"/>
</dbReference>
<feature type="transmembrane region" description="Helical" evidence="4">
    <location>
        <begin position="7"/>
        <end position="25"/>
    </location>
</feature>
<dbReference type="GO" id="GO:0046872">
    <property type="term" value="F:metal ion binding"/>
    <property type="evidence" value="ECO:0007669"/>
    <property type="project" value="UniProtKB-KW"/>
</dbReference>
<keyword evidence="4" id="KW-1133">Transmembrane helix</keyword>
<feature type="region of interest" description="Disordered" evidence="3">
    <location>
        <begin position="29"/>
        <end position="82"/>
    </location>
</feature>
<evidence type="ECO:0000259" key="5">
    <source>
        <dbReference type="Pfam" id="PF13473"/>
    </source>
</evidence>
<evidence type="ECO:0000313" key="6">
    <source>
        <dbReference type="EMBL" id="OGC58581.1"/>
    </source>
</evidence>
<evidence type="ECO:0000313" key="7">
    <source>
        <dbReference type="Proteomes" id="UP000178964"/>
    </source>
</evidence>
<evidence type="ECO:0000256" key="2">
    <source>
        <dbReference type="ARBA" id="ARBA00023008"/>
    </source>
</evidence>
<dbReference type="AlphaFoldDB" id="A0A1F4VN09"/>
<dbReference type="PANTHER" id="PTHR38439:SF3">
    <property type="entry name" value="COPPER-RESISTANT CUPROPROTEIN COPI"/>
    <property type="match status" value="1"/>
</dbReference>
<reference evidence="6 7" key="1">
    <citation type="journal article" date="2016" name="Nat. Commun.">
        <title>Thousands of microbial genomes shed light on interconnected biogeochemical processes in an aquifer system.</title>
        <authorList>
            <person name="Anantharaman K."/>
            <person name="Brown C.T."/>
            <person name="Hug L.A."/>
            <person name="Sharon I."/>
            <person name="Castelle C.J."/>
            <person name="Probst A.J."/>
            <person name="Thomas B.C."/>
            <person name="Singh A."/>
            <person name="Wilkins M.J."/>
            <person name="Karaoz U."/>
            <person name="Brodie E.L."/>
            <person name="Williams K.H."/>
            <person name="Hubbard S.S."/>
            <person name="Banfield J.F."/>
        </authorList>
    </citation>
    <scope>NUCLEOTIDE SEQUENCE [LARGE SCALE GENOMIC DNA]</scope>
</reference>
<sequence length="163" mass="17673">MNNKYSKFGLIGLIIIVGLGGFMFYRSNSSSPDTSTENPADTNSVEENPSESSDDQPGTDKPSSIQVQPDSQPLNPITVEGGSFKFTPNEITVKKGQPVKIVLESKDLMHDFVIDELNVKSTQAKSGESVEVTFTPTQTGSFEFYCSVGNHRAMGMKGTLIVE</sequence>
<dbReference type="Proteomes" id="UP000178964">
    <property type="component" value="Unassembled WGS sequence"/>
</dbReference>
<feature type="domain" description="EfeO-type cupredoxin-like" evidence="5">
    <location>
        <begin position="76"/>
        <end position="162"/>
    </location>
</feature>
<dbReference type="InterPro" id="IPR033138">
    <property type="entry name" value="Cu_oxidase_CS"/>
</dbReference>
<feature type="compositionally biased region" description="Polar residues" evidence="3">
    <location>
        <begin position="29"/>
        <end position="47"/>
    </location>
</feature>
<organism evidence="6 7">
    <name type="scientific">candidate division WWE3 bacterium RIFCSPLOWO2_01_FULL_42_11</name>
    <dbReference type="NCBI Taxonomy" id="1802627"/>
    <lineage>
        <taxon>Bacteria</taxon>
        <taxon>Katanobacteria</taxon>
    </lineage>
</organism>
<dbReference type="CDD" id="cd00920">
    <property type="entry name" value="Cupredoxin"/>
    <property type="match status" value="1"/>
</dbReference>
<keyword evidence="4" id="KW-0472">Membrane</keyword>
<accession>A0A1F4VN09</accession>
<dbReference type="PANTHER" id="PTHR38439">
    <property type="entry name" value="AURACYANIN-B"/>
    <property type="match status" value="1"/>
</dbReference>
<evidence type="ECO:0000256" key="3">
    <source>
        <dbReference type="SAM" id="MobiDB-lite"/>
    </source>
</evidence>
<dbReference type="InterPro" id="IPR028096">
    <property type="entry name" value="EfeO_Cupredoxin"/>
</dbReference>
<gene>
    <name evidence="6" type="ORF">A3A70_02215</name>
</gene>
<keyword evidence="2" id="KW-0186">Copper</keyword>
<dbReference type="STRING" id="1802627.A3A70_02215"/>
<dbReference type="Pfam" id="PF13473">
    <property type="entry name" value="Cupredoxin_1"/>
    <property type="match status" value="1"/>
</dbReference>
<keyword evidence="1" id="KW-0479">Metal-binding</keyword>
<name>A0A1F4VN09_UNCKA</name>
<protein>
    <recommendedName>
        <fullName evidence="5">EfeO-type cupredoxin-like domain-containing protein</fullName>
    </recommendedName>
</protein>
<proteinExistence type="predicted"/>
<evidence type="ECO:0000256" key="1">
    <source>
        <dbReference type="ARBA" id="ARBA00022723"/>
    </source>
</evidence>